<organism evidence="1 2">
    <name type="scientific">Liparis tanakae</name>
    <name type="common">Tanaka's snailfish</name>
    <dbReference type="NCBI Taxonomy" id="230148"/>
    <lineage>
        <taxon>Eukaryota</taxon>
        <taxon>Metazoa</taxon>
        <taxon>Chordata</taxon>
        <taxon>Craniata</taxon>
        <taxon>Vertebrata</taxon>
        <taxon>Euteleostomi</taxon>
        <taxon>Actinopterygii</taxon>
        <taxon>Neopterygii</taxon>
        <taxon>Teleostei</taxon>
        <taxon>Neoteleostei</taxon>
        <taxon>Acanthomorphata</taxon>
        <taxon>Eupercaria</taxon>
        <taxon>Perciformes</taxon>
        <taxon>Cottioidei</taxon>
        <taxon>Cottales</taxon>
        <taxon>Liparidae</taxon>
        <taxon>Liparis</taxon>
    </lineage>
</organism>
<keyword evidence="2" id="KW-1185">Reference proteome</keyword>
<protein>
    <submittedName>
        <fullName evidence="1">Uncharacterized protein</fullName>
    </submittedName>
</protein>
<sequence>MAARFTSQNCHEFCQCESENVFSLYVENYGEIFDQNHDSMTFRSEILCRLGISLTCEMNLFAILLIESVI</sequence>
<dbReference type="EMBL" id="SRLO01000074">
    <property type="protein sequence ID" value="TNN78342.1"/>
    <property type="molecule type" value="Genomic_DNA"/>
</dbReference>
<accession>A0A4Z2IMB6</accession>
<comment type="caution">
    <text evidence="1">The sequence shown here is derived from an EMBL/GenBank/DDBJ whole genome shotgun (WGS) entry which is preliminary data.</text>
</comment>
<evidence type="ECO:0000313" key="2">
    <source>
        <dbReference type="Proteomes" id="UP000314294"/>
    </source>
</evidence>
<name>A0A4Z2IMB6_9TELE</name>
<evidence type="ECO:0000313" key="1">
    <source>
        <dbReference type="EMBL" id="TNN78342.1"/>
    </source>
</evidence>
<dbReference type="AlphaFoldDB" id="A0A4Z2IMB6"/>
<proteinExistence type="predicted"/>
<gene>
    <name evidence="1" type="ORF">EYF80_011326</name>
</gene>
<dbReference type="Proteomes" id="UP000314294">
    <property type="component" value="Unassembled WGS sequence"/>
</dbReference>
<reference evidence="1 2" key="1">
    <citation type="submission" date="2019-03" db="EMBL/GenBank/DDBJ databases">
        <title>First draft genome of Liparis tanakae, snailfish: a comprehensive survey of snailfish specific genes.</title>
        <authorList>
            <person name="Kim W."/>
            <person name="Song I."/>
            <person name="Jeong J.-H."/>
            <person name="Kim D."/>
            <person name="Kim S."/>
            <person name="Ryu S."/>
            <person name="Song J.Y."/>
            <person name="Lee S.K."/>
        </authorList>
    </citation>
    <scope>NUCLEOTIDE SEQUENCE [LARGE SCALE GENOMIC DNA]</scope>
    <source>
        <tissue evidence="1">Muscle</tissue>
    </source>
</reference>